<dbReference type="Gene3D" id="3.90.182.10">
    <property type="entry name" value="Toxin - Anthrax Protective Antigen,domain 1"/>
    <property type="match status" value="1"/>
</dbReference>
<dbReference type="InterPro" id="IPR037524">
    <property type="entry name" value="PA14/GLEYA"/>
</dbReference>
<dbReference type="InterPro" id="IPR050708">
    <property type="entry name" value="T6SS_VgrG/RHS"/>
</dbReference>
<evidence type="ECO:0000313" key="5">
    <source>
        <dbReference type="Proteomes" id="UP000776164"/>
    </source>
</evidence>
<feature type="domain" description="PA14" evidence="3">
    <location>
        <begin position="1309"/>
        <end position="1457"/>
    </location>
</feature>
<comment type="caution">
    <text evidence="4">The sequence shown here is derived from an EMBL/GenBank/DDBJ whole genome shotgun (WGS) entry which is preliminary data.</text>
</comment>
<evidence type="ECO:0000313" key="4">
    <source>
        <dbReference type="EMBL" id="MBM7470913.1"/>
    </source>
</evidence>
<gene>
    <name evidence="4" type="ORF">JOE66_000547</name>
</gene>
<dbReference type="SMART" id="SM00758">
    <property type="entry name" value="PA14"/>
    <property type="match status" value="2"/>
</dbReference>
<dbReference type="EMBL" id="JAFBBU010000001">
    <property type="protein sequence ID" value="MBM7470913.1"/>
    <property type="molecule type" value="Genomic_DNA"/>
</dbReference>
<dbReference type="RefSeq" id="WP_205106599.1">
    <property type="nucleotide sequence ID" value="NZ_BAAAHT010000018.1"/>
</dbReference>
<dbReference type="Gene3D" id="2.180.10.10">
    <property type="entry name" value="RHS repeat-associated core"/>
    <property type="match status" value="2"/>
</dbReference>
<dbReference type="Pfam" id="PF07691">
    <property type="entry name" value="PA14"/>
    <property type="match status" value="2"/>
</dbReference>
<feature type="compositionally biased region" description="Pro residues" evidence="1">
    <location>
        <begin position="58"/>
        <end position="70"/>
    </location>
</feature>
<feature type="chain" id="PRO_5047171859" evidence="2">
    <location>
        <begin position="17"/>
        <end position="2347"/>
    </location>
</feature>
<dbReference type="InterPro" id="IPR011658">
    <property type="entry name" value="PA14_dom"/>
</dbReference>
<accession>A0ABS2L1H5</accession>
<feature type="region of interest" description="Disordered" evidence="1">
    <location>
        <begin position="14"/>
        <end position="82"/>
    </location>
</feature>
<dbReference type="PANTHER" id="PTHR32305">
    <property type="match status" value="1"/>
</dbReference>
<proteinExistence type="predicted"/>
<keyword evidence="5" id="KW-1185">Reference proteome</keyword>
<feature type="signal peptide" evidence="2">
    <location>
        <begin position="1"/>
        <end position="16"/>
    </location>
</feature>
<keyword evidence="2" id="KW-0732">Signal</keyword>
<feature type="compositionally biased region" description="Low complexity" evidence="1">
    <location>
        <begin position="14"/>
        <end position="31"/>
    </location>
</feature>
<protein>
    <submittedName>
        <fullName evidence="4">RHS repeat-associated protein</fullName>
    </submittedName>
</protein>
<dbReference type="SUPFAM" id="SSF56988">
    <property type="entry name" value="Anthrax protective antigen"/>
    <property type="match status" value="2"/>
</dbReference>
<name>A0ABS2L1H5_9MICO</name>
<dbReference type="PROSITE" id="PS51820">
    <property type="entry name" value="PA14"/>
    <property type="match status" value="2"/>
</dbReference>
<feature type="compositionally biased region" description="Low complexity" evidence="1">
    <location>
        <begin position="43"/>
        <end position="57"/>
    </location>
</feature>
<reference evidence="4 5" key="1">
    <citation type="submission" date="2021-01" db="EMBL/GenBank/DDBJ databases">
        <title>Sequencing the genomes of 1000 actinobacteria strains.</title>
        <authorList>
            <person name="Klenk H.-P."/>
        </authorList>
    </citation>
    <scope>NUCLEOTIDE SEQUENCE [LARGE SCALE GENOMIC DNA]</scope>
    <source>
        <strain evidence="4 5">DSM 13057</strain>
    </source>
</reference>
<feature type="domain" description="PA14" evidence="3">
    <location>
        <begin position="750"/>
        <end position="909"/>
    </location>
</feature>
<evidence type="ECO:0000259" key="3">
    <source>
        <dbReference type="PROSITE" id="PS51820"/>
    </source>
</evidence>
<sequence length="2347" mass="243099">MTVVLVVGLTSPVAAADPSLAPSDSSVVPDVQAEQSDAPVLPPISSSSGSATDTSTPDPAPVVQPSPAPTADPVDASAAVSNFDPNGKTVVAADEFSNTYAGPDGMKISSVSTSPINIQDRSNSWVPIQTDLTTTGPWSWLGQGGAKVELNPLHPQFSQYADDSTVVSMTKDSNTIGFTLKGAAHSVLQRDLAPWSDSKNHLEYKDVFPGTDLVYDVNEADVKELLRLNSRPAAATAWTWKVDAAGLSAVKTAEGSIEFSDSAGEVKFVIPAPRMWDSSGVDGQKTDAEAAVGMTLLREGDQYLVSMQPSMVWLNDPARVYPVSVDPTLTPGAADNDNTHTYKSNGLTNVNAGAQVGNSNNGGVWRTVVHFNYEQFFGKQIIYAEVAAVDKYNDSSTGYHQGGLYHATQLGFDSLGEQLGNVGFDATSGASDPNDMRLANRLNQLARDHVSGYYLAIAGDETPNTFTYEHADLQMLFSYKDYPSPGNAPTPANGATNISYTPSLHVDGGYDPIGAGLDHLFRLGTTTDVNASKIYDSGWYLNDTMTIPAHLLQPGTTYYWQSWVHDGYFNADPSSPVWPNTPVYSFTTDNPAHPDQSTATPTDKAVVVTTQPTLSVAPATHPNGLAFQYQFRVTTGPDATIGQVVSSAWLTFAAGTSPSWTLPDATLQDGGTYSWTVLTKDSAGTFGPFWVNKFSVNKRIGAGGPSPTDAAGPVTVNLANGNVNMQFTSPTVATVGGPMGMSFSYNSQAPSNAGLNAEYFNGMPAAPTGAASDFAAAKKVISRVDPAINFDWVDGSNGTAGSPAPGVVDNDHFMARWTGFIRSPDATPTQYEFGYNRDDGTQILVNGTMMVDQWNTAAETGWGAGSTALSTTPVPITVNYFENGGGAQMKLWVRLKGQPNTQQIVPASWFTRTINTLPTGWSSSTPLAGPSGFYSSAAVTDSSIVLTDASGSVHTYAKKAAGGYTPPPGEAGILSLDANKQVSLTDEAGTTYLFNTEGKVVQVSSPQEALKPAAPVVSFRSDTGAVDKISDRLSQTNVGSTPASYAREVSFVYATVCTGDPALTAAAAIGAGPKLCQIVYPTQNSVPAQTTDIHYDQNGYLESIVNPGGAKSSFSYDGAGRIITVRNPLGWDWINAVVGRTASSGTRTDITYDSTGRAIKVSLPAPDGLNATARPTKKYNYAVAPVAAGPSVTAVDGTTYVDVVDSAGTPLPNTTGTTGHAQKVTFDAAYRATSATTPSGRSATTVWNDKDQTLSATNAQGLMSTTVYDNRDRATDSYGPAAPSCFNSDRTATTACATTVAHSHTGYDENLQGLNAAYYDNPGWTGVPKGYSLGIPGTVMPGDINRDWGTTAPIPAITTSSWSARLTGTITFPANGDYQFKTYADDGTRLWIDNVLVVDDNVIGGAHWSTVGTVQGMTAGKTVSIRLDYANQAAQGTLALFWTRPDVTGSNVVPAAQLKPDYGLSTSSVTYDTVPSGTTGVAATAVSNMSSTTAYGPNPWLGMAVSSTIDPSGANLTTATSYETSATGYQRRVGKTLPAATASGAANAGYTYAYYSDNGGYEASFSPALTTPVCGVPLGTKQYGMLLSTTTPSPTTAGGGNIVSAVVYDSLGRVAGSRASADSGWQCVTYNARGQVTKTTYPPYGAQTTIRTVTNGYTAEGTYSAAGVPTGNPLVGWSTDDSLSATTTGGKISTTIDLLGRTVSYTDVWNTVTTPTYNALGQITSTSVLPAGGTASVQSASFNVDGQVTQVKDGANVIAVPAYDATGQVTSVSYPSGAGNAGNGSALQAIARNSVGATAGLSWSFATGQPGISDTVARSQAGRVLKDTTQDGTATTAVSTYGYDVAGRLITAATAGHTLTYGFAATGGCGVNTKAGMDGNRTSLTDVFGGVTTATAYCYNNADQLTSSTVTNPVPGADTTNTALPAGKLAYDSHGNTKTLADQTLGYDAVNRHLTTTLTGGTTDGTTVTYLRDQTDRIVSRTTFVPGTGAGTGTSTVFYLYAGGGSSPIMAREGTAAVSRMLALPGGVTVLIPATGNQVWSYPNVHGDTVVTATQAGVRSSVYRYDPYGQPISATGVIGTTSSDGAVPDTLPGAADYGWLGGNDKLYEHQGSIAIVEMGARQYVAALGRFLGVDAVEGGNANAYNYPDDPVNKYDLSGNRQDCGNCGYDAKSNYAALMGGIYVSNGGESRSLRNSGSMAGVWGRPISITSVSSSAASMAAAWRSLANAPMTAVGAGVALMSGANMSACGSSGGLLICGGSPNIPPGAGITFGDLFTSGNSTIAVKGNSGLVGHEAAHTWQWAILGPDSFGLIYVDSSLGEAVTGIHKGCGNPLEYGAGWKGGNYDDC</sequence>
<evidence type="ECO:0000256" key="2">
    <source>
        <dbReference type="SAM" id="SignalP"/>
    </source>
</evidence>
<dbReference type="Gene3D" id="2.60.120.380">
    <property type="match status" value="1"/>
</dbReference>
<evidence type="ECO:0000256" key="1">
    <source>
        <dbReference type="SAM" id="MobiDB-lite"/>
    </source>
</evidence>
<dbReference type="PANTHER" id="PTHR32305:SF15">
    <property type="entry name" value="PROTEIN RHSA-RELATED"/>
    <property type="match status" value="1"/>
</dbReference>
<organism evidence="4 5">
    <name type="scientific">Subtercola frigoramans</name>
    <dbReference type="NCBI Taxonomy" id="120298"/>
    <lineage>
        <taxon>Bacteria</taxon>
        <taxon>Bacillati</taxon>
        <taxon>Actinomycetota</taxon>
        <taxon>Actinomycetes</taxon>
        <taxon>Micrococcales</taxon>
        <taxon>Microbacteriaceae</taxon>
        <taxon>Subtercola</taxon>
    </lineage>
</organism>
<dbReference type="Proteomes" id="UP000776164">
    <property type="component" value="Unassembled WGS sequence"/>
</dbReference>